<dbReference type="InterPro" id="IPR030675">
    <property type="entry name" value="BPI/LBP"/>
</dbReference>
<accession>A0A444YFB4</accession>
<evidence type="ECO:0000259" key="4">
    <source>
        <dbReference type="SMART" id="SM00329"/>
    </source>
</evidence>
<dbReference type="EMBL" id="SDMP01000017">
    <property type="protein sequence ID" value="RYR00608.1"/>
    <property type="molecule type" value="Genomic_DNA"/>
</dbReference>
<comment type="caution">
    <text evidence="5">The sequence shown here is derived from an EMBL/GenBank/DDBJ whole genome shotgun (WGS) entry which is preliminary data.</text>
</comment>
<dbReference type="Gramene" id="arahy.Tifrunner.gnm2.ann2.Ah17g028800.1">
    <property type="protein sequence ID" value="arahy.Tifrunner.gnm2.ann2.Ah17g028800.1-CDS"/>
    <property type="gene ID" value="arahy.Tifrunner.gnm2.ann2.Ah17g028800"/>
</dbReference>
<dbReference type="Proteomes" id="UP000289738">
    <property type="component" value="Chromosome B07"/>
</dbReference>
<dbReference type="Pfam" id="PF01273">
    <property type="entry name" value="LBP_BPI_CETP"/>
    <property type="match status" value="1"/>
</dbReference>
<evidence type="ECO:0000313" key="6">
    <source>
        <dbReference type="Proteomes" id="UP000289738"/>
    </source>
</evidence>
<organism evidence="5 6">
    <name type="scientific">Arachis hypogaea</name>
    <name type="common">Peanut</name>
    <dbReference type="NCBI Taxonomy" id="3818"/>
    <lineage>
        <taxon>Eukaryota</taxon>
        <taxon>Viridiplantae</taxon>
        <taxon>Streptophyta</taxon>
        <taxon>Embryophyta</taxon>
        <taxon>Tracheophyta</taxon>
        <taxon>Spermatophyta</taxon>
        <taxon>Magnoliopsida</taxon>
        <taxon>eudicotyledons</taxon>
        <taxon>Gunneridae</taxon>
        <taxon>Pentapetalae</taxon>
        <taxon>rosids</taxon>
        <taxon>fabids</taxon>
        <taxon>Fabales</taxon>
        <taxon>Fabaceae</taxon>
        <taxon>Papilionoideae</taxon>
        <taxon>50 kb inversion clade</taxon>
        <taxon>dalbergioids sensu lato</taxon>
        <taxon>Dalbergieae</taxon>
        <taxon>Pterocarpus clade</taxon>
        <taxon>Arachis</taxon>
    </lineage>
</organism>
<dbReference type="InterPro" id="IPR017942">
    <property type="entry name" value="Lipid-bd_serum_glycop_N"/>
</dbReference>
<keyword evidence="2" id="KW-0732">Signal</keyword>
<name>A0A444YFB4_ARAHY</name>
<evidence type="ECO:0008006" key="7">
    <source>
        <dbReference type="Google" id="ProtNLM"/>
    </source>
</evidence>
<feature type="chain" id="PRO_5019071691" description="Lipid-binding serum glycoprotein C-terminal domain-containing protein" evidence="2">
    <location>
        <begin position="20"/>
        <end position="493"/>
    </location>
</feature>
<dbReference type="SUPFAM" id="SSF55394">
    <property type="entry name" value="Bactericidal permeability-increasing protein, BPI"/>
    <property type="match status" value="2"/>
</dbReference>
<dbReference type="OrthoDB" id="10255543at2759"/>
<gene>
    <name evidence="5" type="ORF">Ahy_B07g088730</name>
</gene>
<dbReference type="SMART" id="SM00329">
    <property type="entry name" value="BPI2"/>
    <property type="match status" value="1"/>
</dbReference>
<feature type="signal peptide" evidence="2">
    <location>
        <begin position="1"/>
        <end position="19"/>
    </location>
</feature>
<proteinExistence type="predicted"/>
<dbReference type="Gene3D" id="3.15.20.10">
    <property type="entry name" value="Bactericidal permeability-increasing protein, domain 2"/>
    <property type="match status" value="1"/>
</dbReference>
<evidence type="ECO:0000256" key="2">
    <source>
        <dbReference type="SAM" id="SignalP"/>
    </source>
</evidence>
<dbReference type="Gene3D" id="3.15.10.10">
    <property type="entry name" value="Bactericidal permeability-increasing protein, domain 1"/>
    <property type="match status" value="1"/>
</dbReference>
<dbReference type="GO" id="GO:0005615">
    <property type="term" value="C:extracellular space"/>
    <property type="evidence" value="ECO:0007669"/>
    <property type="project" value="InterPro"/>
</dbReference>
<dbReference type="PIRSF" id="PIRSF002417">
    <property type="entry name" value="Lipid_binding_protein"/>
    <property type="match status" value="1"/>
</dbReference>
<evidence type="ECO:0000313" key="5">
    <source>
        <dbReference type="EMBL" id="RYR00608.1"/>
    </source>
</evidence>
<dbReference type="SMR" id="A0A444YFB4"/>
<evidence type="ECO:0000256" key="1">
    <source>
        <dbReference type="ARBA" id="ARBA00023180"/>
    </source>
</evidence>
<dbReference type="GO" id="GO:0008289">
    <property type="term" value="F:lipid binding"/>
    <property type="evidence" value="ECO:0007669"/>
    <property type="project" value="InterPro"/>
</dbReference>
<dbReference type="Pfam" id="PF02886">
    <property type="entry name" value="LBP_BPI_CETP_C"/>
    <property type="match status" value="1"/>
</dbReference>
<dbReference type="SMART" id="SM00328">
    <property type="entry name" value="BPI1"/>
    <property type="match status" value="1"/>
</dbReference>
<evidence type="ECO:0000259" key="3">
    <source>
        <dbReference type="SMART" id="SM00328"/>
    </source>
</evidence>
<dbReference type="AlphaFoldDB" id="A0A444YFB4"/>
<keyword evidence="1" id="KW-0325">Glycoprotein</keyword>
<protein>
    <recommendedName>
        <fullName evidence="7">Lipid-binding serum glycoprotein C-terminal domain-containing protein</fullName>
    </recommendedName>
</protein>
<dbReference type="InterPro" id="IPR045897">
    <property type="entry name" value="BPI/LBP_pln"/>
</dbReference>
<dbReference type="InterPro" id="IPR001124">
    <property type="entry name" value="Lipid-bd_serum_glycop_C"/>
</dbReference>
<keyword evidence="6" id="KW-1185">Reference proteome</keyword>
<sequence>MAPSLLFLLISLLFIQSSGDLQQHNEEGHISVMISDKGLDFAKDLLIDKAIASIVMSQLPEIEKSVQVPLVGKAKVVLSEITIKDIQINSSTVETGDSGIVVVVSGATANLNMNWRYSCSSWLVPIGISDSGTATVKVKDLEVGLTVNLRNQGGTLKLILLDYGCNVGDISIKLNGGAAWLYQVLVDAFEGNIASSVEDAISKKIREGISTLDNLLQSLPQTISIDQTAVLNVSFVDNPVLSNSSIEVEINGLFIGTNKVLVPRSSLNRLETSTSCGGSPKMIKISIHEDVFNSASSVYFTADSMQWILDELPDQNLLNTAEWRFIVPQLFKQYPNDDMNLNISVSSAPVIQVTNQDIKATINLDIIIDVLESGQVIPVACISVDISASFAAEIIGNNVTGKLKLIKFSTNLKWSKIGKLHMQLIQSLTSSVLKTVIIPYLNSQLKRGIELPILDGFAVSNARIAYAQPWIELCSDVSFSGDSYLMLLPASVS</sequence>
<dbReference type="STRING" id="3818.A0A444YFB4"/>
<dbReference type="PANTHER" id="PTHR46801:SF8">
    <property type="entry name" value="LBP_BPI_CETP FAMILY, CARBOXY-TERMINAL DOMAIN PROTEIN"/>
    <property type="match status" value="1"/>
</dbReference>
<reference evidence="5 6" key="1">
    <citation type="submission" date="2019-01" db="EMBL/GenBank/DDBJ databases">
        <title>Sequencing of cultivated peanut Arachis hypogaea provides insights into genome evolution and oil improvement.</title>
        <authorList>
            <person name="Chen X."/>
        </authorList>
    </citation>
    <scope>NUCLEOTIDE SEQUENCE [LARGE SCALE GENOMIC DNA]</scope>
    <source>
        <strain evidence="6">cv. Fuhuasheng</strain>
        <tissue evidence="5">Leaves</tissue>
    </source>
</reference>
<feature type="domain" description="Lipid-binding serum glycoprotein C-terminal" evidence="4">
    <location>
        <begin position="277"/>
        <end position="475"/>
    </location>
</feature>
<dbReference type="InterPro" id="IPR017943">
    <property type="entry name" value="Bactericidal_perm-incr_a/b_dom"/>
</dbReference>
<dbReference type="PANTHER" id="PTHR46801">
    <property type="entry name" value="OS06G0309200 PROTEIN"/>
    <property type="match status" value="1"/>
</dbReference>
<feature type="domain" description="Lipid-binding serum glycoprotein N-terminal" evidence="3">
    <location>
        <begin position="34"/>
        <end position="259"/>
    </location>
</feature>